<gene>
    <name evidence="2" type="ORF">US50_C0001G0014</name>
</gene>
<reference evidence="2 3" key="1">
    <citation type="journal article" date="2015" name="Nature">
        <title>rRNA introns, odd ribosomes, and small enigmatic genomes across a large radiation of phyla.</title>
        <authorList>
            <person name="Brown C.T."/>
            <person name="Hug L.A."/>
            <person name="Thomas B.C."/>
            <person name="Sharon I."/>
            <person name="Castelle C.J."/>
            <person name="Singh A."/>
            <person name="Wilkins M.J."/>
            <person name="Williams K.H."/>
            <person name="Banfield J.F."/>
        </authorList>
    </citation>
    <scope>NUCLEOTIDE SEQUENCE [LARGE SCALE GENOMIC DNA]</scope>
</reference>
<sequence length="254" mass="28484">MKTKLLLGIATILLIITAVTALAQDENALLKARLLTVYQINISENNAVNVAVYGDLEKKFEKAIKEACMKLEAKEMGSLPYFIIMDDSLFFSGKIIKENDGEVVGLSNPKTGIIFLKSTRTEKEIMRTLWHEIAHLRLKALRKEWSDFDSLWQNVSTFKGNGLKVTTGGGNAYNTALAHVDTLSGKQICYAECTDIEEDIASFVAEIYAALAGMPNLFEKVKPDPRFSKKLNLLRAGKFINESQFRQIKTKLNW</sequence>
<feature type="signal peptide" evidence="1">
    <location>
        <begin position="1"/>
        <end position="23"/>
    </location>
</feature>
<dbReference type="EMBL" id="LBTF01000001">
    <property type="protein sequence ID" value="KKQ36012.1"/>
    <property type="molecule type" value="Genomic_DNA"/>
</dbReference>
<name>A0A0G0H1F3_9BACT</name>
<proteinExistence type="predicted"/>
<evidence type="ECO:0000313" key="3">
    <source>
        <dbReference type="Proteomes" id="UP000033876"/>
    </source>
</evidence>
<accession>A0A0G0H1F3</accession>
<dbReference type="AlphaFoldDB" id="A0A0G0H1F3"/>
<feature type="chain" id="PRO_5002532479" description="Peptidase M48 domain-containing protein" evidence="1">
    <location>
        <begin position="24"/>
        <end position="254"/>
    </location>
</feature>
<evidence type="ECO:0000313" key="2">
    <source>
        <dbReference type="EMBL" id="KKQ36012.1"/>
    </source>
</evidence>
<comment type="caution">
    <text evidence="2">The sequence shown here is derived from an EMBL/GenBank/DDBJ whole genome shotgun (WGS) entry which is preliminary data.</text>
</comment>
<keyword evidence="1" id="KW-0732">Signal</keyword>
<evidence type="ECO:0000256" key="1">
    <source>
        <dbReference type="SAM" id="SignalP"/>
    </source>
</evidence>
<evidence type="ECO:0008006" key="4">
    <source>
        <dbReference type="Google" id="ProtNLM"/>
    </source>
</evidence>
<protein>
    <recommendedName>
        <fullName evidence="4">Peptidase M48 domain-containing protein</fullName>
    </recommendedName>
</protein>
<organism evidence="2 3">
    <name type="scientific">Candidatus Nomurabacteria bacterium GW2011_GWB1_37_5</name>
    <dbReference type="NCBI Taxonomy" id="1618742"/>
    <lineage>
        <taxon>Bacteria</taxon>
        <taxon>Candidatus Nomuraibacteriota</taxon>
    </lineage>
</organism>
<dbReference type="Proteomes" id="UP000033876">
    <property type="component" value="Unassembled WGS sequence"/>
</dbReference>